<feature type="transmembrane region" description="Helical" evidence="2">
    <location>
        <begin position="58"/>
        <end position="78"/>
    </location>
</feature>
<feature type="compositionally biased region" description="Low complexity" evidence="1">
    <location>
        <begin position="16"/>
        <end position="29"/>
    </location>
</feature>
<dbReference type="KEGG" id="samy:DB32_005431"/>
<gene>
    <name evidence="3" type="ORF">DB32_005431</name>
</gene>
<keyword evidence="2" id="KW-0472">Membrane</keyword>
<dbReference type="EMBL" id="CP011125">
    <property type="protein sequence ID" value="AKF08282.1"/>
    <property type="molecule type" value="Genomic_DNA"/>
</dbReference>
<proteinExistence type="predicted"/>
<name>A0A0F6YJP1_9BACT</name>
<evidence type="ECO:0000256" key="2">
    <source>
        <dbReference type="SAM" id="Phobius"/>
    </source>
</evidence>
<accession>A0A0F6YJP1</accession>
<sequence>MWDEGSLRDRGFDDVAQAPSPTTGPATAPGVGGDDRATVHSVPSAAPRPVAPPPAGGLSWPMTVAIATIVAVVVYFAVRLLMR</sequence>
<dbReference type="AlphaFoldDB" id="A0A0F6YJP1"/>
<evidence type="ECO:0000313" key="3">
    <source>
        <dbReference type="EMBL" id="AKF08282.1"/>
    </source>
</evidence>
<evidence type="ECO:0000256" key="1">
    <source>
        <dbReference type="SAM" id="MobiDB-lite"/>
    </source>
</evidence>
<reference evidence="3 4" key="1">
    <citation type="submission" date="2015-03" db="EMBL/GenBank/DDBJ databases">
        <title>Genome assembly of Sandaracinus amylolyticus DSM 53668.</title>
        <authorList>
            <person name="Sharma G."/>
            <person name="Subramanian S."/>
        </authorList>
    </citation>
    <scope>NUCLEOTIDE SEQUENCE [LARGE SCALE GENOMIC DNA]</scope>
    <source>
        <strain evidence="3 4">DSM 53668</strain>
    </source>
</reference>
<keyword evidence="4" id="KW-1185">Reference proteome</keyword>
<feature type="compositionally biased region" description="Basic and acidic residues" evidence="1">
    <location>
        <begin position="1"/>
        <end position="13"/>
    </location>
</feature>
<keyword evidence="2" id="KW-1133">Transmembrane helix</keyword>
<dbReference type="Proteomes" id="UP000034883">
    <property type="component" value="Chromosome"/>
</dbReference>
<feature type="region of interest" description="Disordered" evidence="1">
    <location>
        <begin position="1"/>
        <end position="54"/>
    </location>
</feature>
<keyword evidence="2" id="KW-0812">Transmembrane</keyword>
<protein>
    <submittedName>
        <fullName evidence="3">Uncharacterized protein</fullName>
    </submittedName>
</protein>
<evidence type="ECO:0000313" key="4">
    <source>
        <dbReference type="Proteomes" id="UP000034883"/>
    </source>
</evidence>
<organism evidence="3 4">
    <name type="scientific">Sandaracinus amylolyticus</name>
    <dbReference type="NCBI Taxonomy" id="927083"/>
    <lineage>
        <taxon>Bacteria</taxon>
        <taxon>Pseudomonadati</taxon>
        <taxon>Myxococcota</taxon>
        <taxon>Polyangia</taxon>
        <taxon>Polyangiales</taxon>
        <taxon>Sandaracinaceae</taxon>
        <taxon>Sandaracinus</taxon>
    </lineage>
</organism>